<dbReference type="AlphaFoldDB" id="A0A316C8S3"/>
<dbReference type="EMBL" id="QGGG01000001">
    <property type="protein sequence ID" value="PWJ86195.1"/>
    <property type="molecule type" value="Genomic_DNA"/>
</dbReference>
<sequence>MSDAIKNEIRAFIVENFLFGDDTAPLADDQSLIASDLVDSTGILEMVTFLEERFGIVMADAEIVPANLDSIARIDAFVIRKRETAETTAG</sequence>
<dbReference type="InterPro" id="IPR036736">
    <property type="entry name" value="ACP-like_sf"/>
</dbReference>
<dbReference type="STRING" id="1192868.GCA_000304395_04349"/>
<dbReference type="InterPro" id="IPR009081">
    <property type="entry name" value="PP-bd_ACP"/>
</dbReference>
<dbReference type="Proteomes" id="UP000245396">
    <property type="component" value="Unassembled WGS sequence"/>
</dbReference>
<organism evidence="2 3">
    <name type="scientific">Pseudaminobacter salicylatoxidans</name>
    <dbReference type="NCBI Taxonomy" id="93369"/>
    <lineage>
        <taxon>Bacteria</taxon>
        <taxon>Pseudomonadati</taxon>
        <taxon>Pseudomonadota</taxon>
        <taxon>Alphaproteobacteria</taxon>
        <taxon>Hyphomicrobiales</taxon>
        <taxon>Phyllobacteriaceae</taxon>
        <taxon>Pseudaminobacter</taxon>
    </lineage>
</organism>
<gene>
    <name evidence="2" type="ORF">C7441_10174</name>
</gene>
<name>A0A316C8S3_PSESE</name>
<dbReference type="PROSITE" id="PS50075">
    <property type="entry name" value="CARRIER"/>
    <property type="match status" value="1"/>
</dbReference>
<accession>A0A316C8S3</accession>
<feature type="domain" description="Carrier" evidence="1">
    <location>
        <begin position="4"/>
        <end position="82"/>
    </location>
</feature>
<keyword evidence="3" id="KW-1185">Reference proteome</keyword>
<proteinExistence type="predicted"/>
<dbReference type="Gene3D" id="1.10.1200.10">
    <property type="entry name" value="ACP-like"/>
    <property type="match status" value="1"/>
</dbReference>
<evidence type="ECO:0000259" key="1">
    <source>
        <dbReference type="PROSITE" id="PS50075"/>
    </source>
</evidence>
<dbReference type="RefSeq" id="WP_019173775.1">
    <property type="nucleotide sequence ID" value="NZ_QGGG01000001.1"/>
</dbReference>
<comment type="caution">
    <text evidence="2">The sequence shown here is derived from an EMBL/GenBank/DDBJ whole genome shotgun (WGS) entry which is preliminary data.</text>
</comment>
<dbReference type="OrthoDB" id="2625323at2"/>
<dbReference type="SUPFAM" id="SSF47336">
    <property type="entry name" value="ACP-like"/>
    <property type="match status" value="1"/>
</dbReference>
<reference evidence="2 3" key="1">
    <citation type="submission" date="2018-05" db="EMBL/GenBank/DDBJ databases">
        <title>Genomic Encyclopedia of Type Strains, Phase IV (KMG-IV): sequencing the most valuable type-strain genomes for metagenomic binning, comparative biology and taxonomic classification.</title>
        <authorList>
            <person name="Goeker M."/>
        </authorList>
    </citation>
    <scope>NUCLEOTIDE SEQUENCE [LARGE SCALE GENOMIC DNA]</scope>
    <source>
        <strain evidence="2 3">DSM 6986</strain>
    </source>
</reference>
<evidence type="ECO:0000313" key="2">
    <source>
        <dbReference type="EMBL" id="PWJ86195.1"/>
    </source>
</evidence>
<protein>
    <submittedName>
        <fullName evidence="2">Acyl carrier protein</fullName>
    </submittedName>
</protein>
<evidence type="ECO:0000313" key="3">
    <source>
        <dbReference type="Proteomes" id="UP000245396"/>
    </source>
</evidence>